<feature type="transmembrane region" description="Helical" evidence="6">
    <location>
        <begin position="252"/>
        <end position="269"/>
    </location>
</feature>
<feature type="transmembrane region" description="Helical" evidence="6">
    <location>
        <begin position="353"/>
        <end position="375"/>
    </location>
</feature>
<dbReference type="KEGG" id="dosa:Os06g0153200"/>
<keyword evidence="2 6" id="KW-0812">Transmembrane</keyword>
<feature type="region of interest" description="Disordered" evidence="5">
    <location>
        <begin position="67"/>
        <end position="110"/>
    </location>
</feature>
<evidence type="ECO:0000313" key="8">
    <source>
        <dbReference type="EMBL" id="BAF18754.2"/>
    </source>
</evidence>
<keyword evidence="3 6" id="KW-1133">Transmembrane helix</keyword>
<dbReference type="InterPro" id="IPR037185">
    <property type="entry name" value="EmrE-like"/>
</dbReference>
<feature type="domain" description="Sugar phosphate transporter" evidence="7">
    <location>
        <begin position="201"/>
        <end position="426"/>
    </location>
</feature>
<name>Q0DEG9_ORYSJ</name>
<dbReference type="AlphaFoldDB" id="Q0DEG9"/>
<organism evidence="8 9">
    <name type="scientific">Oryza sativa subsp. japonica</name>
    <name type="common">Rice</name>
    <dbReference type="NCBI Taxonomy" id="39947"/>
    <lineage>
        <taxon>Eukaryota</taxon>
        <taxon>Viridiplantae</taxon>
        <taxon>Streptophyta</taxon>
        <taxon>Embryophyta</taxon>
        <taxon>Tracheophyta</taxon>
        <taxon>Spermatophyta</taxon>
        <taxon>Magnoliopsida</taxon>
        <taxon>Liliopsida</taxon>
        <taxon>Poales</taxon>
        <taxon>Poaceae</taxon>
        <taxon>BOP clade</taxon>
        <taxon>Oryzoideae</taxon>
        <taxon>Oryzeae</taxon>
        <taxon>Oryzinae</taxon>
        <taxon>Oryza</taxon>
        <taxon>Oryza sativa</taxon>
    </lineage>
</organism>
<feature type="transmembrane region" description="Helical" evidence="6">
    <location>
        <begin position="409"/>
        <end position="428"/>
    </location>
</feature>
<proteinExistence type="predicted"/>
<dbReference type="InterPro" id="IPR004853">
    <property type="entry name" value="Sugar_P_trans_dom"/>
</dbReference>
<feature type="compositionally biased region" description="Basic and acidic residues" evidence="5">
    <location>
        <begin position="86"/>
        <end position="103"/>
    </location>
</feature>
<feature type="transmembrane region" description="Helical" evidence="6">
    <location>
        <begin position="382"/>
        <end position="403"/>
    </location>
</feature>
<evidence type="ECO:0000313" key="9">
    <source>
        <dbReference type="Proteomes" id="UP000000763"/>
    </source>
</evidence>
<dbReference type="SUPFAM" id="SSF103481">
    <property type="entry name" value="Multidrug resistance efflux transporter EmrE"/>
    <property type="match status" value="1"/>
</dbReference>
<reference evidence="9" key="2">
    <citation type="journal article" date="2008" name="Nucleic Acids Res.">
        <title>The rice annotation project database (RAP-DB): 2008 update.</title>
        <authorList>
            <consortium name="The rice annotation project (RAP)"/>
        </authorList>
    </citation>
    <scope>GENOME REANNOTATION</scope>
    <source>
        <strain evidence="9">cv. Nipponbare</strain>
    </source>
</reference>
<accession>Q0DEG9</accession>
<reference evidence="8 9" key="1">
    <citation type="journal article" date="2005" name="Nature">
        <title>The map-based sequence of the rice genome.</title>
        <authorList>
            <consortium name="International rice genome sequencing project (IRGSP)"/>
            <person name="Matsumoto T."/>
            <person name="Wu J."/>
            <person name="Kanamori H."/>
            <person name="Katayose Y."/>
            <person name="Fujisawa M."/>
            <person name="Namiki N."/>
            <person name="Mizuno H."/>
            <person name="Yamamoto K."/>
            <person name="Antonio B.A."/>
            <person name="Baba T."/>
            <person name="Sakata K."/>
            <person name="Nagamura Y."/>
            <person name="Aoki H."/>
            <person name="Arikawa K."/>
            <person name="Arita K."/>
            <person name="Bito T."/>
            <person name="Chiden Y."/>
            <person name="Fujitsuka N."/>
            <person name="Fukunaka R."/>
            <person name="Hamada M."/>
            <person name="Harada C."/>
            <person name="Hayashi A."/>
            <person name="Hijishita S."/>
            <person name="Honda M."/>
            <person name="Hosokawa S."/>
            <person name="Ichikawa Y."/>
            <person name="Idonuma A."/>
            <person name="Iijima M."/>
            <person name="Ikeda M."/>
            <person name="Ikeno M."/>
            <person name="Ito K."/>
            <person name="Ito S."/>
            <person name="Ito T."/>
            <person name="Ito Y."/>
            <person name="Ito Y."/>
            <person name="Iwabuchi A."/>
            <person name="Kamiya K."/>
            <person name="Karasawa W."/>
            <person name="Kurita K."/>
            <person name="Katagiri S."/>
            <person name="Kikuta A."/>
            <person name="Kobayashi H."/>
            <person name="Kobayashi N."/>
            <person name="Machita K."/>
            <person name="Maehara T."/>
            <person name="Masukawa M."/>
            <person name="Mizubayashi T."/>
            <person name="Mukai Y."/>
            <person name="Nagasaki H."/>
            <person name="Nagata Y."/>
            <person name="Naito S."/>
            <person name="Nakashima M."/>
            <person name="Nakama Y."/>
            <person name="Nakamichi Y."/>
            <person name="Nakamura M."/>
            <person name="Meguro A."/>
            <person name="Negishi M."/>
            <person name="Ohta I."/>
            <person name="Ohta T."/>
            <person name="Okamoto M."/>
            <person name="Ono N."/>
            <person name="Saji S."/>
            <person name="Sakaguchi M."/>
            <person name="Sakai K."/>
            <person name="Shibata M."/>
            <person name="Shimokawa T."/>
            <person name="Song J."/>
            <person name="Takazaki Y."/>
            <person name="Terasawa K."/>
            <person name="Tsugane M."/>
            <person name="Tsuji K."/>
            <person name="Ueda S."/>
            <person name="Waki K."/>
            <person name="Yamagata H."/>
            <person name="Yamamoto M."/>
            <person name="Yamamoto S."/>
            <person name="Yamane H."/>
            <person name="Yoshiki S."/>
            <person name="Yoshihara R."/>
            <person name="Yukawa K."/>
            <person name="Zhong H."/>
            <person name="Yano M."/>
            <person name="Yuan Q."/>
            <person name="Ouyang S."/>
            <person name="Liu J."/>
            <person name="Jones K.M."/>
            <person name="Gansberger K."/>
            <person name="Moffat K."/>
            <person name="Hill J."/>
            <person name="Bera J."/>
            <person name="Fadrosh D."/>
            <person name="Jin S."/>
            <person name="Johri S."/>
            <person name="Kim M."/>
            <person name="Overton L."/>
            <person name="Reardon M."/>
            <person name="Tsitrin T."/>
            <person name="Vuong H."/>
            <person name="Weaver B."/>
            <person name="Ciecko A."/>
            <person name="Tallon L."/>
            <person name="Jackson J."/>
            <person name="Pai G."/>
            <person name="Aken S.V."/>
            <person name="Utterback T."/>
            <person name="Reidmuller S."/>
            <person name="Feldblyum T."/>
            <person name="Hsiao J."/>
            <person name="Zismann V."/>
            <person name="Iobst S."/>
            <person name="de Vazeille A.R."/>
            <person name="Buell C.R."/>
            <person name="Ying K."/>
            <person name="Li Y."/>
            <person name="Lu T."/>
            <person name="Huang Y."/>
            <person name="Zhao Q."/>
            <person name="Feng Q."/>
            <person name="Zhang L."/>
            <person name="Zhu J."/>
            <person name="Weng Q."/>
            <person name="Mu J."/>
            <person name="Lu Y."/>
            <person name="Fan D."/>
            <person name="Liu Y."/>
            <person name="Guan J."/>
            <person name="Zhang Y."/>
            <person name="Yu S."/>
            <person name="Liu X."/>
            <person name="Zhang Y."/>
            <person name="Hong G."/>
            <person name="Han B."/>
            <person name="Choisne N."/>
            <person name="Demange N."/>
            <person name="Orjeda G."/>
            <person name="Samain S."/>
            <person name="Cattolico L."/>
            <person name="Pelletier E."/>
            <person name="Couloux A."/>
            <person name="Segurens B."/>
            <person name="Wincker P."/>
            <person name="D'Hont A."/>
            <person name="Scarpelli C."/>
            <person name="Weissenbach J."/>
            <person name="Salanoubat M."/>
            <person name="Quetier F."/>
            <person name="Yu Y."/>
            <person name="Kim H.R."/>
            <person name="Rambo T."/>
            <person name="Currie J."/>
            <person name="Collura K."/>
            <person name="Luo M."/>
            <person name="Yang T."/>
            <person name="Ammiraju J.S.S."/>
            <person name="Engler F."/>
            <person name="Soderlund C."/>
            <person name="Wing R.A."/>
            <person name="Palmer L.E."/>
            <person name="de la Bastide M."/>
            <person name="Spiegel L."/>
            <person name="Nascimento L."/>
            <person name="Zutavern T."/>
            <person name="O'Shaughnessy A."/>
            <person name="Dike S."/>
            <person name="Dedhia N."/>
            <person name="Preston R."/>
            <person name="Balija V."/>
            <person name="McCombie W.R."/>
            <person name="Chow T."/>
            <person name="Chen H."/>
            <person name="Chung M."/>
            <person name="Chen C."/>
            <person name="Shaw J."/>
            <person name="Wu H."/>
            <person name="Hsiao K."/>
            <person name="Chao Y."/>
            <person name="Chu M."/>
            <person name="Cheng C."/>
            <person name="Hour A."/>
            <person name="Lee P."/>
            <person name="Lin S."/>
            <person name="Lin Y."/>
            <person name="Liou J."/>
            <person name="Liu S."/>
            <person name="Hsing Y."/>
            <person name="Raghuvanshi S."/>
            <person name="Mohanty A."/>
            <person name="Bharti A.K."/>
            <person name="Gaur A."/>
            <person name="Gupta V."/>
            <person name="Kumar D."/>
            <person name="Ravi V."/>
            <person name="Vij S."/>
            <person name="Kapur A."/>
            <person name="Khurana P."/>
            <person name="Khurana P."/>
            <person name="Khurana J.P."/>
            <person name="Tyagi A.K."/>
            <person name="Gaikwad K."/>
            <person name="Singh A."/>
            <person name="Dalal V."/>
            <person name="Srivastava S."/>
            <person name="Dixit A."/>
            <person name="Pal A.K."/>
            <person name="Ghazi I.A."/>
            <person name="Yadav M."/>
            <person name="Pandit A."/>
            <person name="Bhargava A."/>
            <person name="Sureshbabu K."/>
            <person name="Batra K."/>
            <person name="Sharma T.R."/>
            <person name="Mohapatra T."/>
            <person name="Singh N.K."/>
            <person name="Messing J."/>
            <person name="Nelson A.B."/>
            <person name="Fuks G."/>
            <person name="Kavchok S."/>
            <person name="Keizer G."/>
            <person name="Linton E."/>
            <person name="Llaca V."/>
            <person name="Song R."/>
            <person name="Tanyolac B."/>
            <person name="Young S."/>
            <person name="Ho-Il K."/>
            <person name="Hahn J.H."/>
            <person name="Sangsakoo G."/>
            <person name="Vanavichit A."/>
            <person name="de Mattos Luiz.A.T."/>
            <person name="Zimmer P.D."/>
            <person name="Malone G."/>
            <person name="Dellagostin O."/>
            <person name="de Oliveira A.C."/>
            <person name="Bevan M."/>
            <person name="Bancroft I."/>
            <person name="Minx P."/>
            <person name="Cordum H."/>
            <person name="Wilson R."/>
            <person name="Cheng Z."/>
            <person name="Jin W."/>
            <person name="Jiang J."/>
            <person name="Leong S.A."/>
            <person name="Iwama H."/>
            <person name="Gojobori T."/>
            <person name="Itoh T."/>
            <person name="Niimura Y."/>
            <person name="Fujii Y."/>
            <person name="Habara T."/>
            <person name="Sakai H."/>
            <person name="Sato Y."/>
            <person name="Wilson G."/>
            <person name="Kumar K."/>
            <person name="McCouch S."/>
            <person name="Juretic N."/>
            <person name="Hoen D."/>
            <person name="Wright S."/>
            <person name="Bruskiewich R."/>
            <person name="Bureau T."/>
            <person name="Miyao A."/>
            <person name="Hirochika H."/>
            <person name="Nishikawa T."/>
            <person name="Kadowaki K."/>
            <person name="Sugiura M."/>
            <person name="Burr B."/>
            <person name="Sasaki T."/>
        </authorList>
    </citation>
    <scope>NUCLEOTIDE SEQUENCE [LARGE SCALE GENOMIC DNA]</scope>
    <source>
        <strain evidence="9">cv. Nipponbare</strain>
    </source>
</reference>
<dbReference type="PANTHER" id="PTHR11132">
    <property type="entry name" value="SOLUTE CARRIER FAMILY 35"/>
    <property type="match status" value="1"/>
</dbReference>
<feature type="compositionally biased region" description="Basic residues" evidence="5">
    <location>
        <begin position="71"/>
        <end position="81"/>
    </location>
</feature>
<feature type="region of interest" description="Disordered" evidence="5">
    <location>
        <begin position="1"/>
        <end position="22"/>
    </location>
</feature>
<dbReference type="Proteomes" id="UP000000763">
    <property type="component" value="Chromosome 6"/>
</dbReference>
<feature type="non-terminal residue" evidence="8">
    <location>
        <position position="1"/>
    </location>
</feature>
<dbReference type="EMBL" id="AP008212">
    <property type="protein sequence ID" value="BAF18754.2"/>
    <property type="molecule type" value="Genomic_DNA"/>
</dbReference>
<evidence type="ECO:0000259" key="7">
    <source>
        <dbReference type="Pfam" id="PF03151"/>
    </source>
</evidence>
<feature type="transmembrane region" description="Helical" evidence="6">
    <location>
        <begin position="275"/>
        <end position="294"/>
    </location>
</feature>
<evidence type="ECO:0000256" key="6">
    <source>
        <dbReference type="SAM" id="Phobius"/>
    </source>
</evidence>
<dbReference type="InterPro" id="IPR050186">
    <property type="entry name" value="TPT_transporter"/>
</dbReference>
<gene>
    <name evidence="8" type="ordered locus">Os06g0153200</name>
</gene>
<evidence type="ECO:0000256" key="3">
    <source>
        <dbReference type="ARBA" id="ARBA00022989"/>
    </source>
</evidence>
<evidence type="ECO:0000256" key="1">
    <source>
        <dbReference type="ARBA" id="ARBA00004141"/>
    </source>
</evidence>
<feature type="transmembrane region" description="Helical" evidence="6">
    <location>
        <begin position="314"/>
        <end position="333"/>
    </location>
</feature>
<feature type="transmembrane region" description="Helical" evidence="6">
    <location>
        <begin position="219"/>
        <end position="245"/>
    </location>
</feature>
<sequence>VASHSQVGRWVRARAPRAEPPRRRREIALARAVVVEGYAFQARGGRGVGGGGGGGWVPAIRLLPAAEHVRRGSGRGRRRHPTQGVRRGEPSRRRRGAPPERVRHQAGVAGACGARRAGARGGAQDGLLHPRLVRLQYLPHAIQQDAAWRQAGQVPGAAADEHRALRAAGGALQDHNAVPDQRGGERGGDGMEGLLHERFVFVPTALGTALDINLSNASLVFISVTFATMCKSASPIFLLMFAFAFRLESPSIKLLGIIVVISTGVLLTVSKETEFDFWGFIFVTLAAVMSGFRWSMTQILLQKDSYGLKNPITLMSHVTPVMAIATMVLSLLMDPWSDFQKNTYFDSPWHVMRSFLLMLVGGTLAFFMVLTEYVLVSATSAITVTIAGVVKEAVTILVAVFYFHDEFTWLKGLGLATIMVGVSLFNWYKYEKYKKGHINEDEVNSPSFDGDAKYIILDDLEDQDEFQDEDT</sequence>
<comment type="subcellular location">
    <subcellularLocation>
        <location evidence="1">Membrane</location>
        <topology evidence="1">Multi-pass membrane protein</topology>
    </subcellularLocation>
</comment>
<evidence type="ECO:0000256" key="4">
    <source>
        <dbReference type="ARBA" id="ARBA00023136"/>
    </source>
</evidence>
<dbReference type="GO" id="GO:0016020">
    <property type="term" value="C:membrane"/>
    <property type="evidence" value="ECO:0007669"/>
    <property type="project" value="UniProtKB-SubCell"/>
</dbReference>
<dbReference type="Pfam" id="PF03151">
    <property type="entry name" value="TPT"/>
    <property type="match status" value="1"/>
</dbReference>
<evidence type="ECO:0000256" key="2">
    <source>
        <dbReference type="ARBA" id="ARBA00022692"/>
    </source>
</evidence>
<keyword evidence="4 6" id="KW-0472">Membrane</keyword>
<protein>
    <submittedName>
        <fullName evidence="8">Os06g0153200 protein</fullName>
    </submittedName>
</protein>
<evidence type="ECO:0000256" key="5">
    <source>
        <dbReference type="SAM" id="MobiDB-lite"/>
    </source>
</evidence>